<dbReference type="GO" id="GO:0006310">
    <property type="term" value="P:DNA recombination"/>
    <property type="evidence" value="ECO:0007669"/>
    <property type="project" value="InterPro"/>
</dbReference>
<dbReference type="RefSeq" id="WP_058116792.1">
    <property type="nucleotide sequence ID" value="NZ_CP011307.1"/>
</dbReference>
<dbReference type="InterPro" id="IPR038763">
    <property type="entry name" value="DHH_sf"/>
</dbReference>
<dbReference type="SUPFAM" id="SSF64182">
    <property type="entry name" value="DHH phosphoesterases"/>
    <property type="match status" value="1"/>
</dbReference>
<keyword evidence="4" id="KW-0378">Hydrolase</keyword>
<evidence type="ECO:0000259" key="10">
    <source>
        <dbReference type="Pfam" id="PF17768"/>
    </source>
</evidence>
<evidence type="ECO:0000256" key="7">
    <source>
        <dbReference type="SAM" id="SignalP"/>
    </source>
</evidence>
<keyword evidence="12" id="KW-1185">Reference proteome</keyword>
<dbReference type="Pfam" id="PF02272">
    <property type="entry name" value="DHHA1"/>
    <property type="match status" value="1"/>
</dbReference>
<dbReference type="Pfam" id="PF17768">
    <property type="entry name" value="RecJ_OB"/>
    <property type="match status" value="1"/>
</dbReference>
<dbReference type="InterPro" id="IPR001667">
    <property type="entry name" value="DDH_dom"/>
</dbReference>
<evidence type="ECO:0000313" key="11">
    <source>
        <dbReference type="EMBL" id="ALP92539.1"/>
    </source>
</evidence>
<evidence type="ECO:0000313" key="12">
    <source>
        <dbReference type="Proteomes" id="UP000064844"/>
    </source>
</evidence>
<name>A0A0S2VZK0_9FIRM</name>
<proteinExistence type="inferred from homology"/>
<dbReference type="PATRIC" id="fig|1297617.4.peg.143"/>
<feature type="domain" description="RecJ OB" evidence="10">
    <location>
        <begin position="454"/>
        <end position="560"/>
    </location>
</feature>
<protein>
    <recommendedName>
        <fullName evidence="2">Single-stranded-DNA-specific exonuclease RecJ</fullName>
    </recommendedName>
</protein>
<dbReference type="EMBL" id="CP011307">
    <property type="protein sequence ID" value="ALP92539.1"/>
    <property type="molecule type" value="Genomic_DNA"/>
</dbReference>
<dbReference type="KEGG" id="ibu:IB211_00143"/>
<evidence type="ECO:0000256" key="5">
    <source>
        <dbReference type="ARBA" id="ARBA00022839"/>
    </source>
</evidence>
<evidence type="ECO:0000256" key="2">
    <source>
        <dbReference type="ARBA" id="ARBA00019841"/>
    </source>
</evidence>
<dbReference type="Gene3D" id="3.10.310.30">
    <property type="match status" value="1"/>
</dbReference>
<evidence type="ECO:0000259" key="9">
    <source>
        <dbReference type="Pfam" id="PF02272"/>
    </source>
</evidence>
<evidence type="ECO:0000256" key="6">
    <source>
        <dbReference type="SAM" id="MobiDB-lite"/>
    </source>
</evidence>
<gene>
    <name evidence="11" type="ORF">IB211_00143</name>
</gene>
<keyword evidence="5 11" id="KW-0269">Exonuclease</keyword>
<comment type="similarity">
    <text evidence="1">Belongs to the RecJ family.</text>
</comment>
<dbReference type="InterPro" id="IPR041122">
    <property type="entry name" value="RecJ_OB"/>
</dbReference>
<evidence type="ECO:0000259" key="8">
    <source>
        <dbReference type="Pfam" id="PF01368"/>
    </source>
</evidence>
<sequence>MKYKKWNQAAPDRSAVLALVEAGLPALAATVLCARGVDTPEAAAAFLAAADAPLHDPMLLRDMDRAVERMERALAGNEYIAVYGDYDVDGITSTCLLTRFLSARGARVIPYIPDRLEEGYGLNREAVELLADKGVTLIVTVDCGITAVEEARYAASLGLDVIITDHHECKDELPQAVAVVDPHRRDCGYPFPCLAGVGVALKLALALTPGSERERVLSEYADLAAIGTVADVMQLSGENRAIVRRGLQALARTRRPGLRALIREAGAEGKSLTASCIGFTLAPRINAAGRMGCAPVAAELLLTEDPGRAEALSHALCALNRERQSIEGRIYEECLARLERESAGQRRSIVLAGEGWHQGVVGIVASRLAEKYACPTFMICVQDGRGKGSCRSFGGFNLFRALESCADLLEGFGGHALAAGFTILEEHIGAFRQRIDRCVEEWTGEHELASALEVDAELPDENLLTVEEVAGLDLLEPYGAGNPKPVFSLSGCTVSSLAEVGGGRHLKLRLSRGGHLLDAIFFSVGAAETGVAPGDRIDVTFTPQINEFRGNRSVQLQLCDLRPAPTRMAAEQALYERLRRGEALSAQEAAALIPSRAEFTAVWRYLSGHARLGRVEDTARRLARGVSRTYGIKETVMRTMVCLEVLDEHGLIQVEQTTDHLRIDLCRVEGKVDLESSDLMKRLRRLAEGGTPGAGPAGASARRPI</sequence>
<dbReference type="GO" id="GO:0003676">
    <property type="term" value="F:nucleic acid binding"/>
    <property type="evidence" value="ECO:0007669"/>
    <property type="project" value="InterPro"/>
</dbReference>
<dbReference type="eggNOG" id="COG0608">
    <property type="taxonomic scope" value="Bacteria"/>
</dbReference>
<organism evidence="11 12">
    <name type="scientific">Intestinimonas butyriciproducens</name>
    <dbReference type="NCBI Taxonomy" id="1297617"/>
    <lineage>
        <taxon>Bacteria</taxon>
        <taxon>Bacillati</taxon>
        <taxon>Bacillota</taxon>
        <taxon>Clostridia</taxon>
        <taxon>Eubacteriales</taxon>
        <taxon>Intestinimonas</taxon>
    </lineage>
</organism>
<accession>A0A0S2VZK0</accession>
<evidence type="ECO:0000256" key="4">
    <source>
        <dbReference type="ARBA" id="ARBA00022801"/>
    </source>
</evidence>
<feature type="region of interest" description="Disordered" evidence="6">
    <location>
        <begin position="686"/>
        <end position="705"/>
    </location>
</feature>
<keyword evidence="3" id="KW-0540">Nuclease</keyword>
<dbReference type="InterPro" id="IPR003156">
    <property type="entry name" value="DHHA1_dom"/>
</dbReference>
<dbReference type="Proteomes" id="UP000064844">
    <property type="component" value="Chromosome"/>
</dbReference>
<dbReference type="STRING" id="1297617.IB211_00143"/>
<dbReference type="NCBIfam" id="TIGR00644">
    <property type="entry name" value="recJ"/>
    <property type="match status" value="1"/>
</dbReference>
<evidence type="ECO:0000256" key="3">
    <source>
        <dbReference type="ARBA" id="ARBA00022722"/>
    </source>
</evidence>
<evidence type="ECO:0000256" key="1">
    <source>
        <dbReference type="ARBA" id="ARBA00005915"/>
    </source>
</evidence>
<dbReference type="PANTHER" id="PTHR30255">
    <property type="entry name" value="SINGLE-STRANDED-DNA-SPECIFIC EXONUCLEASE RECJ"/>
    <property type="match status" value="1"/>
</dbReference>
<dbReference type="GO" id="GO:0006281">
    <property type="term" value="P:DNA repair"/>
    <property type="evidence" value="ECO:0007669"/>
    <property type="project" value="InterPro"/>
</dbReference>
<feature type="signal peptide" evidence="7">
    <location>
        <begin position="1"/>
        <end position="28"/>
    </location>
</feature>
<reference evidence="11 12" key="1">
    <citation type="journal article" date="2015" name="Nat. Commun.">
        <title>Production of butyrate from lysine and the Amadori product fructoselysine by a human gut commensal.</title>
        <authorList>
            <person name="Bui T.P."/>
            <person name="Ritari J."/>
            <person name="Boeren S."/>
            <person name="de Waard P."/>
            <person name="Plugge C.M."/>
            <person name="de Vos W.M."/>
        </authorList>
    </citation>
    <scope>NUCLEOTIDE SEQUENCE [LARGE SCALE GENOMIC DNA]</scope>
    <source>
        <strain evidence="11 12">AF211</strain>
    </source>
</reference>
<feature type="domain" description="DHHA1" evidence="9">
    <location>
        <begin position="350"/>
        <end position="441"/>
    </location>
</feature>
<dbReference type="InterPro" id="IPR004610">
    <property type="entry name" value="RecJ"/>
</dbReference>
<keyword evidence="7" id="KW-0732">Signal</keyword>
<dbReference type="PANTHER" id="PTHR30255:SF2">
    <property type="entry name" value="SINGLE-STRANDED-DNA-SPECIFIC EXONUCLEASE RECJ"/>
    <property type="match status" value="1"/>
</dbReference>
<dbReference type="AlphaFoldDB" id="A0A0S2VZK0"/>
<dbReference type="GO" id="GO:0008409">
    <property type="term" value="F:5'-3' exonuclease activity"/>
    <property type="evidence" value="ECO:0007669"/>
    <property type="project" value="InterPro"/>
</dbReference>
<dbReference type="InterPro" id="IPR051673">
    <property type="entry name" value="SSDNA_exonuclease_RecJ"/>
</dbReference>
<feature type="domain" description="DDH" evidence="8">
    <location>
        <begin position="80"/>
        <end position="228"/>
    </location>
</feature>
<reference evidence="12" key="2">
    <citation type="submission" date="2015-04" db="EMBL/GenBank/DDBJ databases">
        <title>A butyrogenic pathway from the amino acid lysine in a human gut commensal.</title>
        <authorList>
            <person name="de Vos W.M."/>
            <person name="Bui N.T.P."/>
            <person name="Plugge C.M."/>
            <person name="Ritari J."/>
        </authorList>
    </citation>
    <scope>NUCLEOTIDE SEQUENCE [LARGE SCALE GENOMIC DNA]</scope>
    <source>
        <strain evidence="12">AF211</strain>
    </source>
</reference>
<feature type="chain" id="PRO_5039498340" description="Single-stranded-DNA-specific exonuclease RecJ" evidence="7">
    <location>
        <begin position="29"/>
        <end position="705"/>
    </location>
</feature>
<dbReference type="Pfam" id="PF01368">
    <property type="entry name" value="DHH"/>
    <property type="match status" value="1"/>
</dbReference>
<dbReference type="Gene3D" id="3.90.1640.30">
    <property type="match status" value="1"/>
</dbReference>